<dbReference type="EMBL" id="CP000159">
    <property type="protein sequence ID" value="ABC45686.1"/>
    <property type="molecule type" value="Genomic_DNA"/>
</dbReference>
<protein>
    <submittedName>
        <fullName evidence="9">Mercuric reductase</fullName>
    </submittedName>
</protein>
<organism evidence="9 10">
    <name type="scientific">Salinibacter ruber (strain DSM 13855 / M31)</name>
    <dbReference type="NCBI Taxonomy" id="309807"/>
    <lineage>
        <taxon>Bacteria</taxon>
        <taxon>Pseudomonadati</taxon>
        <taxon>Rhodothermota</taxon>
        <taxon>Rhodothermia</taxon>
        <taxon>Rhodothermales</taxon>
        <taxon>Salinibacteraceae</taxon>
        <taxon>Salinibacter</taxon>
    </lineage>
</organism>
<dbReference type="InterPro" id="IPR036188">
    <property type="entry name" value="FAD/NAD-bd_sf"/>
</dbReference>
<dbReference type="Gene3D" id="3.30.390.30">
    <property type="match status" value="1"/>
</dbReference>
<comment type="cofactor">
    <cofactor evidence="1">
        <name>FAD</name>
        <dbReference type="ChEBI" id="CHEBI:57692"/>
    </cofactor>
</comment>
<dbReference type="PATRIC" id="fig|309807.25.peg.2490"/>
<dbReference type="HOGENOM" id="CLU_016755_1_0_10"/>
<evidence type="ECO:0000256" key="5">
    <source>
        <dbReference type="ARBA" id="ARBA00023002"/>
    </source>
</evidence>
<proteinExistence type="inferred from homology"/>
<dbReference type="PRINTS" id="PR00411">
    <property type="entry name" value="PNDRDTASEI"/>
</dbReference>
<feature type="compositionally biased region" description="Polar residues" evidence="6">
    <location>
        <begin position="68"/>
        <end position="81"/>
    </location>
</feature>
<dbReference type="STRING" id="309807.SRU_2392"/>
<dbReference type="SUPFAM" id="SSF51905">
    <property type="entry name" value="FAD/NAD(P)-binding domain"/>
    <property type="match status" value="1"/>
</dbReference>
<accession>Q2RZZ0</accession>
<evidence type="ECO:0000256" key="4">
    <source>
        <dbReference type="ARBA" id="ARBA00022827"/>
    </source>
</evidence>
<dbReference type="PANTHER" id="PTHR43014">
    <property type="entry name" value="MERCURIC REDUCTASE"/>
    <property type="match status" value="1"/>
</dbReference>
<dbReference type="KEGG" id="sru:SRU_2392"/>
<evidence type="ECO:0000313" key="9">
    <source>
        <dbReference type="EMBL" id="ABC45686.1"/>
    </source>
</evidence>
<dbReference type="OrthoDB" id="9800167at2"/>
<dbReference type="EnsemblBacteria" id="ABC45686">
    <property type="protein sequence ID" value="ABC45686"/>
    <property type="gene ID" value="SRU_2392"/>
</dbReference>
<dbReference type="Proteomes" id="UP000008674">
    <property type="component" value="Chromosome"/>
</dbReference>
<comment type="similarity">
    <text evidence="2">Belongs to the class-I pyridine nucleotide-disulfide oxidoreductase family.</text>
</comment>
<keyword evidence="10" id="KW-1185">Reference proteome</keyword>
<feature type="region of interest" description="Disordered" evidence="6">
    <location>
        <begin position="56"/>
        <end position="81"/>
    </location>
</feature>
<feature type="domain" description="Pyridine nucleotide-disulphide oxidoreductase dimerisation" evidence="7">
    <location>
        <begin position="430"/>
        <end position="536"/>
    </location>
</feature>
<evidence type="ECO:0000259" key="7">
    <source>
        <dbReference type="Pfam" id="PF02852"/>
    </source>
</evidence>
<evidence type="ECO:0000256" key="3">
    <source>
        <dbReference type="ARBA" id="ARBA00022630"/>
    </source>
</evidence>
<dbReference type="InterPro" id="IPR016156">
    <property type="entry name" value="FAD/NAD-linked_Rdtase_dimer_sf"/>
</dbReference>
<evidence type="ECO:0000259" key="8">
    <source>
        <dbReference type="Pfam" id="PF07992"/>
    </source>
</evidence>
<reference evidence="9 10" key="1">
    <citation type="journal article" date="2005" name="Proc. Natl. Acad. Sci. U.S.A.">
        <title>The genome of Salinibacter ruber: convergence and gene exchange among hyperhalophilic bacteria and archaea.</title>
        <authorList>
            <person name="Mongodin E.F."/>
            <person name="Nelson K.E."/>
            <person name="Daugherty S."/>
            <person name="Deboy R.T."/>
            <person name="Wister J."/>
            <person name="Khouri H."/>
            <person name="Weidman J."/>
            <person name="Walsh D.A."/>
            <person name="Papke R.T."/>
            <person name="Sanchez Perez G."/>
            <person name="Sharma A.K."/>
            <person name="Nesbo C.L."/>
            <person name="MacLeod D."/>
            <person name="Bapteste E."/>
            <person name="Doolittle W.F."/>
            <person name="Charlebois R.L."/>
            <person name="Legault B."/>
            <person name="Rodriguez-Valera F."/>
        </authorList>
    </citation>
    <scope>NUCLEOTIDE SEQUENCE [LARGE SCALE GENOMIC DNA]</scope>
    <source>
        <strain evidence="10">DSM 13855 / CECT 5946 / M31</strain>
    </source>
</reference>
<feature type="domain" description="FAD/NAD(P)-binding" evidence="8">
    <location>
        <begin position="91"/>
        <end position="408"/>
    </location>
</feature>
<evidence type="ECO:0000256" key="1">
    <source>
        <dbReference type="ARBA" id="ARBA00001974"/>
    </source>
</evidence>
<dbReference type="GO" id="GO:0050660">
    <property type="term" value="F:flavin adenine dinucleotide binding"/>
    <property type="evidence" value="ECO:0007669"/>
    <property type="project" value="TreeGrafter"/>
</dbReference>
<sequence length="574" mass="61108">MFFETKALGPTALSPVWGHERPVGTSPVRTTGGSRGLRPSFCSGRSPAWPVGRVTRGRVSGGPVVTTEAPSSTVHHPEVSSSSLVSMTTDYDVLVIGGGAGGLSAAGIATNLGAKTAMIERDALGGDCTWTGCVPSKTLLKAATVVHQARTASKYGLTDQSVDVDFGGVMDHVRQVRQEVYEEADAPEIFEDLDIDVREGDAHFIDAHTVGVERADGSTEQVTGRYVIVAAGARPLVPPIEGLGEVDVLTNESLFELEEQPERLAIVGGGPIGTEMAQAFARLGTEVVVLDMADRILSNDDAELAATLRETLEEEGVEYVLGAQVEKVAQSGGTITISAGEQGPVEADALLLATGRTANVDGLHLDAAGIDYTRQGITVDDRCRTSQGHVYAVGDVTGRYQFTHMSNHMAKVAVTNALLKVPSKIDADHVPWVTYTEPELAHVGAHAADLDEQGVSYETYRFPYDQLDRAITESETTGQIKVHATSLTGKILGASVLGERAGELITAFTIAMRNGVTLRNIGDTIHPYPAYGEGVRRVADQWYVQKQSPTVTKMLQTVFGYRGPVLKYGPDEIV</sequence>
<gene>
    <name evidence="9" type="ordered locus">SRU_2392</name>
</gene>
<name>Q2RZZ0_SALRD</name>
<dbReference type="SUPFAM" id="SSF55424">
    <property type="entry name" value="FAD/NAD-linked reductases, dimerisation (C-terminal) domain"/>
    <property type="match status" value="1"/>
</dbReference>
<evidence type="ECO:0000256" key="6">
    <source>
        <dbReference type="SAM" id="MobiDB-lite"/>
    </source>
</evidence>
<dbReference type="GO" id="GO:0003955">
    <property type="term" value="F:NAD(P)H dehydrogenase (quinone) activity"/>
    <property type="evidence" value="ECO:0007669"/>
    <property type="project" value="TreeGrafter"/>
</dbReference>
<dbReference type="Pfam" id="PF02852">
    <property type="entry name" value="Pyr_redox_dim"/>
    <property type="match status" value="1"/>
</dbReference>
<dbReference type="PANTHER" id="PTHR43014:SF2">
    <property type="entry name" value="MERCURIC REDUCTASE"/>
    <property type="match status" value="1"/>
</dbReference>
<dbReference type="AlphaFoldDB" id="Q2RZZ0"/>
<feature type="compositionally biased region" description="Low complexity" evidence="6">
    <location>
        <begin position="56"/>
        <end position="67"/>
    </location>
</feature>
<dbReference type="PRINTS" id="PR00368">
    <property type="entry name" value="FADPNR"/>
</dbReference>
<dbReference type="eggNOG" id="COG1249">
    <property type="taxonomic scope" value="Bacteria"/>
</dbReference>
<keyword evidence="3" id="KW-0285">Flavoprotein</keyword>
<dbReference type="InterPro" id="IPR023753">
    <property type="entry name" value="FAD/NAD-binding_dom"/>
</dbReference>
<keyword evidence="5" id="KW-0560">Oxidoreductase</keyword>
<dbReference type="Pfam" id="PF07992">
    <property type="entry name" value="Pyr_redox_2"/>
    <property type="match status" value="1"/>
</dbReference>
<feature type="region of interest" description="Disordered" evidence="6">
    <location>
        <begin position="18"/>
        <end position="41"/>
    </location>
</feature>
<dbReference type="FunFam" id="3.30.390.30:FF:000001">
    <property type="entry name" value="Dihydrolipoyl dehydrogenase"/>
    <property type="match status" value="1"/>
</dbReference>
<evidence type="ECO:0000313" key="10">
    <source>
        <dbReference type="Proteomes" id="UP000008674"/>
    </source>
</evidence>
<dbReference type="Gene3D" id="3.50.50.60">
    <property type="entry name" value="FAD/NAD(P)-binding domain"/>
    <property type="match status" value="2"/>
</dbReference>
<keyword evidence="4" id="KW-0274">FAD</keyword>
<evidence type="ECO:0000256" key="2">
    <source>
        <dbReference type="ARBA" id="ARBA00007532"/>
    </source>
</evidence>
<dbReference type="InterPro" id="IPR004099">
    <property type="entry name" value="Pyr_nucl-diS_OxRdtase_dimer"/>
</dbReference>